<dbReference type="InterPro" id="IPR035979">
    <property type="entry name" value="RBD_domain_sf"/>
</dbReference>
<feature type="compositionally biased region" description="Polar residues" evidence="6">
    <location>
        <begin position="743"/>
        <end position="752"/>
    </location>
</feature>
<evidence type="ECO:0000256" key="1">
    <source>
        <dbReference type="ARBA" id="ARBA00022723"/>
    </source>
</evidence>
<dbReference type="Pfam" id="PF00567">
    <property type="entry name" value="TUDOR"/>
    <property type="match status" value="6"/>
</dbReference>
<dbReference type="InterPro" id="IPR002999">
    <property type="entry name" value="Tudor"/>
</dbReference>
<feature type="compositionally biased region" description="Basic and acidic residues" evidence="6">
    <location>
        <begin position="719"/>
        <end position="739"/>
    </location>
</feature>
<organism evidence="10 11">
    <name type="scientific">Acropora cervicornis</name>
    <name type="common">Staghorn coral</name>
    <dbReference type="NCBI Taxonomy" id="6130"/>
    <lineage>
        <taxon>Eukaryota</taxon>
        <taxon>Metazoa</taxon>
        <taxon>Cnidaria</taxon>
        <taxon>Anthozoa</taxon>
        <taxon>Hexacorallia</taxon>
        <taxon>Scleractinia</taxon>
        <taxon>Astrocoeniina</taxon>
        <taxon>Acroporidae</taxon>
        <taxon>Acropora</taxon>
    </lineage>
</organism>
<dbReference type="PROSITE" id="PS50102">
    <property type="entry name" value="RRM"/>
    <property type="match status" value="1"/>
</dbReference>
<dbReference type="PROSITE" id="PS50304">
    <property type="entry name" value="TUDOR"/>
    <property type="match status" value="6"/>
</dbReference>
<reference evidence="10" key="2">
    <citation type="journal article" date="2023" name="Science">
        <title>Genomic signatures of disease resistance in endangered staghorn corals.</title>
        <authorList>
            <person name="Vollmer S.V."/>
            <person name="Selwyn J.D."/>
            <person name="Despard B.A."/>
            <person name="Roesel C.L."/>
        </authorList>
    </citation>
    <scope>NUCLEOTIDE SEQUENCE</scope>
    <source>
        <strain evidence="10">K2</strain>
    </source>
</reference>
<dbReference type="SMART" id="SM00360">
    <property type="entry name" value="RRM"/>
    <property type="match status" value="1"/>
</dbReference>
<feature type="domain" description="Tudor" evidence="8">
    <location>
        <begin position="1389"/>
        <end position="1448"/>
    </location>
</feature>
<dbReference type="Gene3D" id="6.10.140.2220">
    <property type="match status" value="1"/>
</dbReference>
<reference evidence="10" key="1">
    <citation type="journal article" date="2023" name="G3 (Bethesda)">
        <title>Whole genome assembly and annotation of the endangered Caribbean coral Acropora cervicornis.</title>
        <authorList>
            <person name="Selwyn J.D."/>
            <person name="Vollmer S.V."/>
        </authorList>
    </citation>
    <scope>NUCLEOTIDE SEQUENCE</scope>
    <source>
        <strain evidence="10">K2</strain>
    </source>
</reference>
<dbReference type="InterPro" id="IPR000504">
    <property type="entry name" value="RRM_dom"/>
</dbReference>
<name>A0AAD9V2L9_ACRCE</name>
<dbReference type="SUPFAM" id="SSF144232">
    <property type="entry name" value="HIT/MYND zinc finger-like"/>
    <property type="match status" value="1"/>
</dbReference>
<dbReference type="InterPro" id="IPR050621">
    <property type="entry name" value="Tudor_domain_containing"/>
</dbReference>
<dbReference type="FunFam" id="2.30.30.140:FF:000018">
    <property type="entry name" value="Serine/threonine-protein kinase 31"/>
    <property type="match status" value="5"/>
</dbReference>
<evidence type="ECO:0000256" key="6">
    <source>
        <dbReference type="SAM" id="MobiDB-lite"/>
    </source>
</evidence>
<feature type="region of interest" description="Disordered" evidence="6">
    <location>
        <begin position="310"/>
        <end position="391"/>
    </location>
</feature>
<dbReference type="InterPro" id="IPR012677">
    <property type="entry name" value="Nucleotide-bd_a/b_plait_sf"/>
</dbReference>
<protein>
    <submittedName>
        <fullName evidence="10">Tudor domain-containing protein 1</fullName>
    </submittedName>
</protein>
<dbReference type="PANTHER" id="PTHR22948:SF29">
    <property type="entry name" value="FI02030P-RELATED"/>
    <property type="match status" value="1"/>
</dbReference>
<proteinExistence type="predicted"/>
<feature type="domain" description="Tudor" evidence="8">
    <location>
        <begin position="1149"/>
        <end position="1208"/>
    </location>
</feature>
<feature type="domain" description="Tudor" evidence="8">
    <location>
        <begin position="834"/>
        <end position="892"/>
    </location>
</feature>
<keyword evidence="3" id="KW-0862">Zinc</keyword>
<dbReference type="PANTHER" id="PTHR22948">
    <property type="entry name" value="TUDOR DOMAIN CONTAINING PROTEIN"/>
    <property type="match status" value="1"/>
</dbReference>
<dbReference type="SUPFAM" id="SSF50199">
    <property type="entry name" value="Staphylococcal nuclease"/>
    <property type="match status" value="1"/>
</dbReference>
<feature type="domain" description="Tudor" evidence="8">
    <location>
        <begin position="1814"/>
        <end position="1873"/>
    </location>
</feature>
<dbReference type="Gene3D" id="2.30.30.140">
    <property type="match status" value="6"/>
</dbReference>
<feature type="region of interest" description="Disordered" evidence="6">
    <location>
        <begin position="417"/>
        <end position="456"/>
    </location>
</feature>
<evidence type="ECO:0000313" key="11">
    <source>
        <dbReference type="Proteomes" id="UP001249851"/>
    </source>
</evidence>
<comment type="caution">
    <text evidence="10">The sequence shown here is derived from an EMBL/GenBank/DDBJ whole genome shotgun (WGS) entry which is preliminary data.</text>
</comment>
<evidence type="ECO:0000259" key="8">
    <source>
        <dbReference type="PROSITE" id="PS50304"/>
    </source>
</evidence>
<feature type="compositionally biased region" description="Polar residues" evidence="6">
    <location>
        <begin position="983"/>
        <end position="996"/>
    </location>
</feature>
<dbReference type="Proteomes" id="UP001249851">
    <property type="component" value="Unassembled WGS sequence"/>
</dbReference>
<feature type="compositionally biased region" description="Polar residues" evidence="6">
    <location>
        <begin position="348"/>
        <end position="360"/>
    </location>
</feature>
<dbReference type="Pfam" id="PF00076">
    <property type="entry name" value="RRM_1"/>
    <property type="match status" value="1"/>
</dbReference>
<evidence type="ECO:0000256" key="2">
    <source>
        <dbReference type="ARBA" id="ARBA00022771"/>
    </source>
</evidence>
<accession>A0AAD9V2L9</accession>
<dbReference type="GO" id="GO:0003723">
    <property type="term" value="F:RNA binding"/>
    <property type="evidence" value="ECO:0007669"/>
    <property type="project" value="UniProtKB-UniRule"/>
</dbReference>
<feature type="compositionally biased region" description="Basic and acidic residues" evidence="6">
    <location>
        <begin position="337"/>
        <end position="346"/>
    </location>
</feature>
<keyword evidence="5" id="KW-0694">RNA-binding</keyword>
<dbReference type="SMART" id="SM00333">
    <property type="entry name" value="TUDOR"/>
    <property type="match status" value="6"/>
</dbReference>
<feature type="compositionally biased region" description="Polar residues" evidence="6">
    <location>
        <begin position="704"/>
        <end position="713"/>
    </location>
</feature>
<dbReference type="InterPro" id="IPR035437">
    <property type="entry name" value="SNase_OB-fold_sf"/>
</dbReference>
<gene>
    <name evidence="10" type="ORF">P5673_019216</name>
</gene>
<dbReference type="EMBL" id="JARQWQ010000044">
    <property type="protein sequence ID" value="KAK2558500.1"/>
    <property type="molecule type" value="Genomic_DNA"/>
</dbReference>
<evidence type="ECO:0000256" key="5">
    <source>
        <dbReference type="PROSITE-ProRule" id="PRU00176"/>
    </source>
</evidence>
<dbReference type="InterPro" id="IPR002893">
    <property type="entry name" value="Znf_MYND"/>
</dbReference>
<feature type="compositionally biased region" description="Polar residues" evidence="6">
    <location>
        <begin position="1036"/>
        <end position="1050"/>
    </location>
</feature>
<feature type="domain" description="MYND-type" evidence="9">
    <location>
        <begin position="277"/>
        <end position="312"/>
    </location>
</feature>
<feature type="compositionally biased region" description="Basic and acidic residues" evidence="6">
    <location>
        <begin position="417"/>
        <end position="427"/>
    </location>
</feature>
<feature type="domain" description="Tudor" evidence="8">
    <location>
        <begin position="561"/>
        <end position="620"/>
    </location>
</feature>
<feature type="region of interest" description="Disordered" evidence="6">
    <location>
        <begin position="975"/>
        <end position="1051"/>
    </location>
</feature>
<keyword evidence="1" id="KW-0479">Metal-binding</keyword>
<evidence type="ECO:0000259" key="9">
    <source>
        <dbReference type="PROSITE" id="PS50865"/>
    </source>
</evidence>
<evidence type="ECO:0000256" key="3">
    <source>
        <dbReference type="ARBA" id="ARBA00022833"/>
    </source>
</evidence>
<dbReference type="PROSITE" id="PS50865">
    <property type="entry name" value="ZF_MYND_2"/>
    <property type="match status" value="1"/>
</dbReference>
<dbReference type="GO" id="GO:0008270">
    <property type="term" value="F:zinc ion binding"/>
    <property type="evidence" value="ECO:0007669"/>
    <property type="project" value="UniProtKB-KW"/>
</dbReference>
<sequence>MSSLEAEDFFDIPADCTSSLAAIAECKERKPSWSSADAHLIPQDQREFLFLATNSKFSQAKPRDKFPSKLLTTMDLVPSDARVRSASDISSGLNRNPELEDLGTWNPMADDYESKAFNSYKEPTVADFVKSFPGNSSYSSPRGDDEVRIFVGRIPQQMTREGLNNLFSQVGKLVSCKLITQHSKDTKIGFVGYNTVGEAETAIQKFDGLDVGQGSRLKVALALTKQKPTFTDLEPTIDTVNGITENAESEQNEDETSLKNGLSASANSSVSCLGKPCNFCGQLGVKWCSVCKIPYCSRDCQKKDWPKHKLLCPRQPPSENKGTDSTTSTSSKNSPGDTEKSTEHIQKHSTFPQTSGASLHQSEERVASTSPIDSEEEMKPSPENERDPVRVDGFDVNNVEMFAEMMGFDINQVKFVEKSQGSDDSDKSSSSSLDSSMIHEASSGPPEPGTPLQEIPSPLINHALNVRRPSSGSITQEPVSPSVIADPEQLSYVKGYKRFFIKQLSMESVPTDGSFEVVVTDVEHPGCVWAQLCTPEALERQEQLRTKLQVTYSSSAYENYVPTVGEVCVAQFSFDDNWYRAKVDIVNNVGTLRVTYIDFGNHEDVTVESVRRITEDLASFPRQALRLSLYGVASTSPSDNWSTEATSFVKSKALGSKCMIQVSRQHNEILFVQLHDPRETSFGATINESLIASGLAKPRERPVTSENMSQQYSAPEVPQKAESKRPEEKEGFQSKERRPVYQANPSQGQARQIKSPFQPGSNAAAPREFSNPVRNLTGTMANKEPFEVVINAIVNPWEFYAQKTDPELVHKLNNITEDLNQYMNGNSFPPQSHAFSCGEWCAAKFSLDSLWYRAVILEILPNGFRVRYMDFGNSEVVSGNSIGPLPQHLQSFAPLSLRCSLAGVTKPKGKEWSAEAVYHFKSLVSNKTFLCRIIHQHDVTNIVELQDPSQNREQTVAGSLISVGLADAFVRKDGTKHQLTGKRGSSLTGPQQQLDGGTNEPKAVLNDSRKSPFNIQGSLPPNRSVGPASEVRTREAQYNQPNSGQRSQSDLTDKASWNKVAIIQQTSFHPRDKIEKRCLSQLESFVFQPAIKEATLPPEASFFNALLAEVTKEGLFFIQVADHEAAQRLKTLSEDMNAYYKSAESSFFRPQPNQLCAALFAETGDWCRAFIKDVTPDGSVDVHYVDFGNTETLPVSSAQLLLDRFINVPFFALPCSLAQISQPDPPGWSDQAMAFIAGKLPVFSCTNVHLVAKGCDMLHVDFVVSKDPPQSLSQLLLKEGLATRSLIRETGLAQQDSHIQGQVPLRRLSEQSARSTASSRKAADIVSCVFEPAVKALEGRDVFDAMLTHVSSPSSFFIQVLEHDNVKSLEQLSADLNAHYSSVRYPPFQAQTNKMCVGLFSETNDWCRGFIDGVNLDGTAHVHYLDYGNSEVLPCSEMRPLEARFQHLAPMALKSSLNGVFPAQSNGWSNSARESFLSIAPLNSQLKVRVIGSESGLLLVDAISPNSSSQVSLSQFLVNQGLASANPPLDQQMTPCPQAPFNDARFNASEVPLVNVPQGTTCRVLVSDVQRPDKLFLQVLHKENVQNLLAMSETLNMHCSTIDNVPYNPELGELCCAKFSDDQTWYRAVVKEKITESDMMVVFVDYGNQDVVSMDSIRRIRNSFAQLPIQAVECFLVDIEPVSGSIWSSDAATFLKQRLTAQVTEAFFAEFGTCRQGQSFGVKLFEVGPDRQPGKSVAEDMVKRGLARGPDDAAISVLPMIVPNLDQFDVVITDVVHPGEIWGQVLDPEANNALDMLMKDINEYCLREAVPVSTFLPGQECCAQFSQDSLWYRARVLGCPSSERIKVQFVDFGNSELSTPDKIRVMRDEFFKLPAQALKLCLANIRPTHHAWSQEAGAWLKVIVNRQLKATVIKRLPEHLVVSLSDWNVPNGPINISQELINAGYAANS</sequence>
<dbReference type="SUPFAM" id="SSF54928">
    <property type="entry name" value="RNA-binding domain, RBD"/>
    <property type="match status" value="1"/>
</dbReference>
<dbReference type="Pfam" id="PF01753">
    <property type="entry name" value="zf-MYND"/>
    <property type="match status" value="1"/>
</dbReference>
<dbReference type="CDD" id="cd00590">
    <property type="entry name" value="RRM_SF"/>
    <property type="match status" value="1"/>
</dbReference>
<evidence type="ECO:0000256" key="4">
    <source>
        <dbReference type="PROSITE-ProRule" id="PRU00134"/>
    </source>
</evidence>
<feature type="region of interest" description="Disordered" evidence="6">
    <location>
        <begin position="696"/>
        <end position="769"/>
    </location>
</feature>
<evidence type="ECO:0000259" key="7">
    <source>
        <dbReference type="PROSITE" id="PS50102"/>
    </source>
</evidence>
<evidence type="ECO:0000313" key="10">
    <source>
        <dbReference type="EMBL" id="KAK2558500.1"/>
    </source>
</evidence>
<dbReference type="SUPFAM" id="SSF63748">
    <property type="entry name" value="Tudor/PWWP/MBT"/>
    <property type="match status" value="6"/>
</dbReference>
<feature type="compositionally biased region" description="Polar residues" evidence="6">
    <location>
        <begin position="1011"/>
        <end position="1021"/>
    </location>
</feature>
<keyword evidence="2 4" id="KW-0863">Zinc-finger</keyword>
<dbReference type="Gene3D" id="3.30.70.330">
    <property type="match status" value="1"/>
</dbReference>
<feature type="compositionally biased region" description="Basic and acidic residues" evidence="6">
    <location>
        <begin position="377"/>
        <end position="391"/>
    </location>
</feature>
<dbReference type="Gene3D" id="2.40.50.90">
    <property type="match status" value="6"/>
</dbReference>
<keyword evidence="11" id="KW-1185">Reference proteome</keyword>
<feature type="domain" description="RRM" evidence="7">
    <location>
        <begin position="147"/>
        <end position="224"/>
    </location>
</feature>
<feature type="domain" description="Tudor" evidence="8">
    <location>
        <begin position="1608"/>
        <end position="1667"/>
    </location>
</feature>